<sequence length="248" mass="27861">MKLLVVDNDRSMVEMLTAWLKMLGYQVYPAFTGEQAKTRWLEHQPDIVILESTLPDVDALAMCRDMRNQHDALVLAMAMDRDALHEVYCLEGGADDYLRKPFFPDQLLAHIHAMTRRTRSTVKLPPSSSIQVGSLCVDPMRNTVCVHGKTVRLTPTEGKLMSLLASNANGVCTTGQIVSYVWGFSNEGDTVLIKTHIYHLRQKIEPDPATPRYLLTVPGIGYTLVRCFDEKSEEPFEEIGPSLRIVGQ</sequence>
<dbReference type="PROSITE" id="PS50110">
    <property type="entry name" value="RESPONSE_REGULATORY"/>
    <property type="match status" value="1"/>
</dbReference>
<dbReference type="SUPFAM" id="SSF46894">
    <property type="entry name" value="C-terminal effector domain of the bipartite response regulators"/>
    <property type="match status" value="1"/>
</dbReference>
<feature type="domain" description="OmpR/PhoB-type" evidence="5">
    <location>
        <begin position="127"/>
        <end position="226"/>
    </location>
</feature>
<dbReference type="RefSeq" id="WP_220209055.1">
    <property type="nucleotide sequence ID" value="NZ_BNJK01000002.1"/>
</dbReference>
<dbReference type="Gene3D" id="1.10.10.10">
    <property type="entry name" value="Winged helix-like DNA-binding domain superfamily/Winged helix DNA-binding domain"/>
    <property type="match status" value="1"/>
</dbReference>
<dbReference type="InterPro" id="IPR016032">
    <property type="entry name" value="Sig_transdc_resp-reg_C-effctor"/>
</dbReference>
<comment type="caution">
    <text evidence="6">The sequence shown here is derived from an EMBL/GenBank/DDBJ whole genome shotgun (WGS) entry which is preliminary data.</text>
</comment>
<gene>
    <name evidence="6" type="ORF">KSF_083480</name>
</gene>
<evidence type="ECO:0000313" key="7">
    <source>
        <dbReference type="Proteomes" id="UP000597444"/>
    </source>
</evidence>
<dbReference type="PANTHER" id="PTHR48111">
    <property type="entry name" value="REGULATOR OF RPOS"/>
    <property type="match status" value="1"/>
</dbReference>
<dbReference type="AlphaFoldDB" id="A0A8J3ITL0"/>
<dbReference type="PANTHER" id="PTHR48111:SF50">
    <property type="entry name" value="KDP OPERON TRANSCRIPTIONAL REGULATORY PROTEIN KDPE"/>
    <property type="match status" value="1"/>
</dbReference>
<dbReference type="CDD" id="cd00383">
    <property type="entry name" value="trans_reg_C"/>
    <property type="match status" value="1"/>
</dbReference>
<name>A0A8J3ITL0_9CHLR</name>
<comment type="caution">
    <text evidence="2">Lacks conserved residue(s) required for the propagation of feature annotation.</text>
</comment>
<dbReference type="InterPro" id="IPR001789">
    <property type="entry name" value="Sig_transdc_resp-reg_receiver"/>
</dbReference>
<keyword evidence="1 3" id="KW-0238">DNA-binding</keyword>
<evidence type="ECO:0000256" key="3">
    <source>
        <dbReference type="PROSITE-ProRule" id="PRU01091"/>
    </source>
</evidence>
<dbReference type="GO" id="GO:0006355">
    <property type="term" value="P:regulation of DNA-templated transcription"/>
    <property type="evidence" value="ECO:0007669"/>
    <property type="project" value="InterPro"/>
</dbReference>
<dbReference type="GO" id="GO:0005829">
    <property type="term" value="C:cytosol"/>
    <property type="evidence" value="ECO:0007669"/>
    <property type="project" value="TreeGrafter"/>
</dbReference>
<dbReference type="GO" id="GO:0000156">
    <property type="term" value="F:phosphorelay response regulator activity"/>
    <property type="evidence" value="ECO:0007669"/>
    <property type="project" value="TreeGrafter"/>
</dbReference>
<dbReference type="InterPro" id="IPR011006">
    <property type="entry name" value="CheY-like_superfamily"/>
</dbReference>
<feature type="domain" description="Response regulatory" evidence="4">
    <location>
        <begin position="2"/>
        <end position="115"/>
    </location>
</feature>
<dbReference type="EMBL" id="BNJK01000002">
    <property type="protein sequence ID" value="GHO98300.1"/>
    <property type="molecule type" value="Genomic_DNA"/>
</dbReference>
<keyword evidence="7" id="KW-1185">Reference proteome</keyword>
<dbReference type="GO" id="GO:0000976">
    <property type="term" value="F:transcription cis-regulatory region binding"/>
    <property type="evidence" value="ECO:0007669"/>
    <property type="project" value="TreeGrafter"/>
</dbReference>
<proteinExistence type="predicted"/>
<dbReference type="SMART" id="SM00448">
    <property type="entry name" value="REC"/>
    <property type="match status" value="1"/>
</dbReference>
<evidence type="ECO:0000313" key="6">
    <source>
        <dbReference type="EMBL" id="GHO98300.1"/>
    </source>
</evidence>
<accession>A0A8J3ITL0</accession>
<feature type="DNA-binding region" description="OmpR/PhoB-type" evidence="3">
    <location>
        <begin position="127"/>
        <end position="226"/>
    </location>
</feature>
<dbReference type="InterPro" id="IPR039420">
    <property type="entry name" value="WalR-like"/>
</dbReference>
<dbReference type="PROSITE" id="PS51755">
    <property type="entry name" value="OMPR_PHOB"/>
    <property type="match status" value="1"/>
</dbReference>
<evidence type="ECO:0000256" key="1">
    <source>
        <dbReference type="ARBA" id="ARBA00023125"/>
    </source>
</evidence>
<dbReference type="Proteomes" id="UP000597444">
    <property type="component" value="Unassembled WGS sequence"/>
</dbReference>
<evidence type="ECO:0000256" key="2">
    <source>
        <dbReference type="PROSITE-ProRule" id="PRU00169"/>
    </source>
</evidence>
<evidence type="ECO:0000259" key="5">
    <source>
        <dbReference type="PROSITE" id="PS51755"/>
    </source>
</evidence>
<dbReference type="Gene3D" id="3.40.50.2300">
    <property type="match status" value="1"/>
</dbReference>
<dbReference type="InterPro" id="IPR001867">
    <property type="entry name" value="OmpR/PhoB-type_DNA-bd"/>
</dbReference>
<dbReference type="SUPFAM" id="SSF52172">
    <property type="entry name" value="CheY-like"/>
    <property type="match status" value="1"/>
</dbReference>
<dbReference type="SMART" id="SM00862">
    <property type="entry name" value="Trans_reg_C"/>
    <property type="match status" value="1"/>
</dbReference>
<reference evidence="6" key="1">
    <citation type="submission" date="2020-10" db="EMBL/GenBank/DDBJ databases">
        <title>Taxonomic study of unclassified bacteria belonging to the class Ktedonobacteria.</title>
        <authorList>
            <person name="Yabe S."/>
            <person name="Wang C.M."/>
            <person name="Zheng Y."/>
            <person name="Sakai Y."/>
            <person name="Cavaletti L."/>
            <person name="Monciardini P."/>
            <person name="Donadio S."/>
        </authorList>
    </citation>
    <scope>NUCLEOTIDE SEQUENCE</scope>
    <source>
        <strain evidence="6">ID150040</strain>
    </source>
</reference>
<dbReference type="Pfam" id="PF00486">
    <property type="entry name" value="Trans_reg_C"/>
    <property type="match status" value="1"/>
</dbReference>
<dbReference type="GO" id="GO:0032993">
    <property type="term" value="C:protein-DNA complex"/>
    <property type="evidence" value="ECO:0007669"/>
    <property type="project" value="TreeGrafter"/>
</dbReference>
<protein>
    <submittedName>
        <fullName evidence="6">DNA-binding response regulator</fullName>
    </submittedName>
</protein>
<dbReference type="InterPro" id="IPR036388">
    <property type="entry name" value="WH-like_DNA-bd_sf"/>
</dbReference>
<dbReference type="Pfam" id="PF00072">
    <property type="entry name" value="Response_reg"/>
    <property type="match status" value="1"/>
</dbReference>
<organism evidence="6 7">
    <name type="scientific">Reticulibacter mediterranei</name>
    <dbReference type="NCBI Taxonomy" id="2778369"/>
    <lineage>
        <taxon>Bacteria</taxon>
        <taxon>Bacillati</taxon>
        <taxon>Chloroflexota</taxon>
        <taxon>Ktedonobacteria</taxon>
        <taxon>Ktedonobacterales</taxon>
        <taxon>Reticulibacteraceae</taxon>
        <taxon>Reticulibacter</taxon>
    </lineage>
</organism>
<evidence type="ECO:0000259" key="4">
    <source>
        <dbReference type="PROSITE" id="PS50110"/>
    </source>
</evidence>